<dbReference type="InterPro" id="IPR011032">
    <property type="entry name" value="GroES-like_sf"/>
</dbReference>
<keyword evidence="4" id="KW-0862">Zinc</keyword>
<dbReference type="EMBL" id="JH658413">
    <property type="protein sequence ID" value="EXK82503.1"/>
    <property type="molecule type" value="Genomic_DNA"/>
</dbReference>
<accession>X0BU86</accession>
<comment type="similarity">
    <text evidence="2">Belongs to the zinc-containing alcohol dehydrogenase family.</text>
</comment>
<proteinExistence type="inferred from homology"/>
<keyword evidence="5" id="KW-0560">Oxidoreductase</keyword>
<dbReference type="InterPro" id="IPR002328">
    <property type="entry name" value="ADH_Zn_CS"/>
</dbReference>
<dbReference type="PANTHER" id="PTHR42813">
    <property type="entry name" value="ZINC-TYPE ALCOHOL DEHYDROGENASE-LIKE"/>
    <property type="match status" value="1"/>
</dbReference>
<keyword evidence="6" id="KW-0520">NAD</keyword>
<dbReference type="InterPro" id="IPR013154">
    <property type="entry name" value="ADH-like_N"/>
</dbReference>
<dbReference type="Pfam" id="PF08240">
    <property type="entry name" value="ADH_N"/>
    <property type="match status" value="1"/>
</dbReference>
<evidence type="ECO:0000256" key="4">
    <source>
        <dbReference type="ARBA" id="ARBA00022833"/>
    </source>
</evidence>
<protein>
    <recommendedName>
        <fullName evidence="7">Alcohol dehydrogenase-like N-terminal domain-containing protein</fullName>
    </recommendedName>
</protein>
<evidence type="ECO:0000259" key="7">
    <source>
        <dbReference type="Pfam" id="PF08240"/>
    </source>
</evidence>
<comment type="cofactor">
    <cofactor evidence="1">
        <name>Zn(2+)</name>
        <dbReference type="ChEBI" id="CHEBI:29105"/>
    </cofactor>
</comment>
<dbReference type="GO" id="GO:0008270">
    <property type="term" value="F:zinc ion binding"/>
    <property type="evidence" value="ECO:0007669"/>
    <property type="project" value="InterPro"/>
</dbReference>
<sequence length="104" mass="10972">MATMRAVAQLGVGFNVSIIDVPAPRILNGTDVIVKINATAICGSDLHSYHVESGSEGLPFLYGHEGIGVITEIGDAVQYLNVGDYVVIPDNLDSGHFTVEPDTC</sequence>
<dbReference type="PANTHER" id="PTHR42813:SF3">
    <property type="entry name" value="GLUTATHIONE-INDEPENDENT FORMALDEHYDE DEHYDROGENASE"/>
    <property type="match status" value="1"/>
</dbReference>
<dbReference type="Gene3D" id="3.90.180.10">
    <property type="entry name" value="Medium-chain alcohol dehydrogenases, catalytic domain"/>
    <property type="match status" value="1"/>
</dbReference>
<dbReference type="Proteomes" id="UP000030663">
    <property type="component" value="Unassembled WGS sequence"/>
</dbReference>
<evidence type="ECO:0000313" key="8">
    <source>
        <dbReference type="EMBL" id="EXK82503.1"/>
    </source>
</evidence>
<reference evidence="8 9" key="1">
    <citation type="submission" date="2011-11" db="EMBL/GenBank/DDBJ databases">
        <title>The Genome Sequence of Fusarium oxysporum PHW815.</title>
        <authorList>
            <consortium name="The Broad Institute Genome Sequencing Platform"/>
            <person name="Ma L.-J."/>
            <person name="Gale L.R."/>
            <person name="Schwartz D.C."/>
            <person name="Zhou S."/>
            <person name="Corby-Kistler H."/>
            <person name="Young S.K."/>
            <person name="Zeng Q."/>
            <person name="Gargeya S."/>
            <person name="Fitzgerald M."/>
            <person name="Haas B."/>
            <person name="Abouelleil A."/>
            <person name="Alvarado L."/>
            <person name="Arachchi H.M."/>
            <person name="Berlin A."/>
            <person name="Brown A."/>
            <person name="Chapman S.B."/>
            <person name="Chen Z."/>
            <person name="Dunbar C."/>
            <person name="Freedman E."/>
            <person name="Gearin G."/>
            <person name="Goldberg J."/>
            <person name="Griggs A."/>
            <person name="Gujja S."/>
            <person name="Heiman D."/>
            <person name="Howarth C."/>
            <person name="Larson L."/>
            <person name="Lui A."/>
            <person name="MacDonald P.J.P."/>
            <person name="Montmayeur A."/>
            <person name="Murphy C."/>
            <person name="Neiman D."/>
            <person name="Pearson M."/>
            <person name="Priest M."/>
            <person name="Roberts A."/>
            <person name="Saif S."/>
            <person name="Shea T."/>
            <person name="Shenoy N."/>
            <person name="Sisk P."/>
            <person name="Stolte C."/>
            <person name="Sykes S."/>
            <person name="Wortman J."/>
            <person name="Nusbaum C."/>
            <person name="Birren B."/>
        </authorList>
    </citation>
    <scope>NUCLEOTIDE SEQUENCE [LARGE SCALE GENOMIC DNA]</scope>
    <source>
        <strain evidence="8 9">54005</strain>
    </source>
</reference>
<gene>
    <name evidence="8" type="ORF">FOQG_13214</name>
</gene>
<organism evidence="8 9">
    <name type="scientific">Fusarium oxysporum f. sp. raphani 54005</name>
    <dbReference type="NCBI Taxonomy" id="1089458"/>
    <lineage>
        <taxon>Eukaryota</taxon>
        <taxon>Fungi</taxon>
        <taxon>Dikarya</taxon>
        <taxon>Ascomycota</taxon>
        <taxon>Pezizomycotina</taxon>
        <taxon>Sordariomycetes</taxon>
        <taxon>Hypocreomycetidae</taxon>
        <taxon>Hypocreales</taxon>
        <taxon>Nectriaceae</taxon>
        <taxon>Fusarium</taxon>
        <taxon>Fusarium oxysporum species complex</taxon>
    </lineage>
</organism>
<keyword evidence="9" id="KW-1185">Reference proteome</keyword>
<dbReference type="AlphaFoldDB" id="X0BU86"/>
<name>X0BU86_FUSOX</name>
<evidence type="ECO:0000256" key="1">
    <source>
        <dbReference type="ARBA" id="ARBA00001947"/>
    </source>
</evidence>
<evidence type="ECO:0000256" key="5">
    <source>
        <dbReference type="ARBA" id="ARBA00023002"/>
    </source>
</evidence>
<keyword evidence="3" id="KW-0479">Metal-binding</keyword>
<evidence type="ECO:0000256" key="3">
    <source>
        <dbReference type="ARBA" id="ARBA00022723"/>
    </source>
</evidence>
<feature type="domain" description="Alcohol dehydrogenase-like N-terminal" evidence="7">
    <location>
        <begin position="30"/>
        <end position="90"/>
    </location>
</feature>
<evidence type="ECO:0000256" key="2">
    <source>
        <dbReference type="ARBA" id="ARBA00008072"/>
    </source>
</evidence>
<dbReference type="PROSITE" id="PS00059">
    <property type="entry name" value="ADH_ZINC"/>
    <property type="match status" value="1"/>
</dbReference>
<dbReference type="SUPFAM" id="SSF50129">
    <property type="entry name" value="GroES-like"/>
    <property type="match status" value="1"/>
</dbReference>
<evidence type="ECO:0000313" key="9">
    <source>
        <dbReference type="Proteomes" id="UP000030663"/>
    </source>
</evidence>
<dbReference type="HOGENOM" id="CLU_026673_23_5_1"/>
<evidence type="ECO:0000256" key="6">
    <source>
        <dbReference type="ARBA" id="ARBA00023027"/>
    </source>
</evidence>
<dbReference type="GO" id="GO:0016491">
    <property type="term" value="F:oxidoreductase activity"/>
    <property type="evidence" value="ECO:0007669"/>
    <property type="project" value="UniProtKB-KW"/>
</dbReference>